<proteinExistence type="predicted"/>
<dbReference type="EMBL" id="JANSHE010000204">
    <property type="protein sequence ID" value="KAJ3014567.1"/>
    <property type="molecule type" value="Genomic_DNA"/>
</dbReference>
<dbReference type="Proteomes" id="UP001144978">
    <property type="component" value="Unassembled WGS sequence"/>
</dbReference>
<protein>
    <submittedName>
        <fullName evidence="1">Uncharacterized protein</fullName>
    </submittedName>
</protein>
<keyword evidence="2" id="KW-1185">Reference proteome</keyword>
<reference evidence="1" key="1">
    <citation type="submission" date="2022-08" db="EMBL/GenBank/DDBJ databases">
        <title>Genome Sequence of Pycnoporus sanguineus.</title>
        <authorList>
            <person name="Buettner E."/>
        </authorList>
    </citation>
    <scope>NUCLEOTIDE SEQUENCE</scope>
    <source>
        <strain evidence="1">CG-C14</strain>
    </source>
</reference>
<comment type="caution">
    <text evidence="1">The sequence shown here is derived from an EMBL/GenBank/DDBJ whole genome shotgun (WGS) entry which is preliminary data.</text>
</comment>
<organism evidence="1 2">
    <name type="scientific">Trametes sanguinea</name>
    <dbReference type="NCBI Taxonomy" id="158606"/>
    <lineage>
        <taxon>Eukaryota</taxon>
        <taxon>Fungi</taxon>
        <taxon>Dikarya</taxon>
        <taxon>Basidiomycota</taxon>
        <taxon>Agaricomycotina</taxon>
        <taxon>Agaricomycetes</taxon>
        <taxon>Polyporales</taxon>
        <taxon>Polyporaceae</taxon>
        <taxon>Trametes</taxon>
    </lineage>
</organism>
<accession>A0ACC1Q884</accession>
<name>A0ACC1Q884_9APHY</name>
<evidence type="ECO:0000313" key="1">
    <source>
        <dbReference type="EMBL" id="KAJ3014567.1"/>
    </source>
</evidence>
<gene>
    <name evidence="1" type="ORF">NUW54_g1271</name>
</gene>
<sequence length="159" mass="17685">MEHILGLPRAVRLESLSHRGDVVALDLRSFPRVLGDEVPDLLDARGRPSNKHFVALSTNTKAVTAFGIAEQNMFQFWDWVGGRYSLWSAIGLSIALVIGFDNFEQLLKGAHAMDKHFKTAPLEQNLPVLLAVIGIWYNDFYGAQTHALLPATWSRTASL</sequence>
<evidence type="ECO:0000313" key="2">
    <source>
        <dbReference type="Proteomes" id="UP001144978"/>
    </source>
</evidence>